<gene>
    <name evidence="1" type="ORF">BJ138DRAFT_1012351</name>
</gene>
<dbReference type="Proteomes" id="UP000790377">
    <property type="component" value="Unassembled WGS sequence"/>
</dbReference>
<keyword evidence="2" id="KW-1185">Reference proteome</keyword>
<dbReference type="EMBL" id="MU267806">
    <property type="protein sequence ID" value="KAH7908670.1"/>
    <property type="molecule type" value="Genomic_DNA"/>
</dbReference>
<organism evidence="1 2">
    <name type="scientific">Hygrophoropsis aurantiaca</name>
    <dbReference type="NCBI Taxonomy" id="72124"/>
    <lineage>
        <taxon>Eukaryota</taxon>
        <taxon>Fungi</taxon>
        <taxon>Dikarya</taxon>
        <taxon>Basidiomycota</taxon>
        <taxon>Agaricomycotina</taxon>
        <taxon>Agaricomycetes</taxon>
        <taxon>Agaricomycetidae</taxon>
        <taxon>Boletales</taxon>
        <taxon>Coniophorineae</taxon>
        <taxon>Hygrophoropsidaceae</taxon>
        <taxon>Hygrophoropsis</taxon>
    </lineage>
</organism>
<protein>
    <submittedName>
        <fullName evidence="1">Uncharacterized protein</fullName>
    </submittedName>
</protein>
<sequence length="320" mass="36827">MKKRRWRKAELKPDDILLKDARPTDIVILYVRRPWSLAGKPNIYFRFRVMGPSGVGKSTFISAAVGRNVTTTNQNLLSSVATAQHTIFPYPYDTSRRVVLVDLPGFADSYERDVEVLRRNAVWMAYSYSHEVKISGIIYLHDISDHRSIEASRRNFHVFQHAFGIEASHSIIYATTKWDNTESYWAENREQPLRETLREALYHGAEMARFMGTRQSAWDIIDSITSKKPLLDGLQIQNEMVESGKFLEETSAGKFLRSWLQDQASARRRMIDEMEAQGKTPLSGCGRVEDLEVEMSALLGQIHKLEIPVRKRIMALLHLR</sequence>
<evidence type="ECO:0000313" key="1">
    <source>
        <dbReference type="EMBL" id="KAH7908670.1"/>
    </source>
</evidence>
<proteinExistence type="predicted"/>
<evidence type="ECO:0000313" key="2">
    <source>
        <dbReference type="Proteomes" id="UP000790377"/>
    </source>
</evidence>
<name>A0ACB8A5K1_9AGAM</name>
<comment type="caution">
    <text evidence="1">The sequence shown here is derived from an EMBL/GenBank/DDBJ whole genome shotgun (WGS) entry which is preliminary data.</text>
</comment>
<reference evidence="1" key="1">
    <citation type="journal article" date="2021" name="New Phytol.">
        <title>Evolutionary innovations through gain and loss of genes in the ectomycorrhizal Boletales.</title>
        <authorList>
            <person name="Wu G."/>
            <person name="Miyauchi S."/>
            <person name="Morin E."/>
            <person name="Kuo A."/>
            <person name="Drula E."/>
            <person name="Varga T."/>
            <person name="Kohler A."/>
            <person name="Feng B."/>
            <person name="Cao Y."/>
            <person name="Lipzen A."/>
            <person name="Daum C."/>
            <person name="Hundley H."/>
            <person name="Pangilinan J."/>
            <person name="Johnson J."/>
            <person name="Barry K."/>
            <person name="LaButti K."/>
            <person name="Ng V."/>
            <person name="Ahrendt S."/>
            <person name="Min B."/>
            <person name="Choi I.G."/>
            <person name="Park H."/>
            <person name="Plett J.M."/>
            <person name="Magnuson J."/>
            <person name="Spatafora J.W."/>
            <person name="Nagy L.G."/>
            <person name="Henrissat B."/>
            <person name="Grigoriev I.V."/>
            <person name="Yang Z.L."/>
            <person name="Xu J."/>
            <person name="Martin F.M."/>
        </authorList>
    </citation>
    <scope>NUCLEOTIDE SEQUENCE</scope>
    <source>
        <strain evidence="1">ATCC 28755</strain>
    </source>
</reference>
<accession>A0ACB8A5K1</accession>